<keyword evidence="3" id="KW-1185">Reference proteome</keyword>
<name>A0A8J6E1R1_9EUKA</name>
<organism evidence="2 3">
    <name type="scientific">Carpediemonas membranifera</name>
    <dbReference type="NCBI Taxonomy" id="201153"/>
    <lineage>
        <taxon>Eukaryota</taxon>
        <taxon>Metamonada</taxon>
        <taxon>Carpediemonas-like organisms</taxon>
        <taxon>Carpediemonas</taxon>
    </lineage>
</organism>
<proteinExistence type="predicted"/>
<feature type="region of interest" description="Disordered" evidence="1">
    <location>
        <begin position="360"/>
        <end position="409"/>
    </location>
</feature>
<feature type="region of interest" description="Disordered" evidence="1">
    <location>
        <begin position="1"/>
        <end position="51"/>
    </location>
</feature>
<sequence length="444" mass="48122">MTERPSSVKLPASRFDESSTPSPVGSPPPSLPPRSASAMSMRRPREDLPSPCFATVPRDWTPVDRGASQIHDLVYDKADDGLKAIGMKSPTVSIARTGRRSVAGSVGTGPGQYNPTTITDGGGAFFSPHVVKAVRNRSASVTPDRSRYHHRLLNDLNSVSNQNSFGSVSGGRLSAATEKEVSSGQYANVDPAVLRVASPVPDFEKMSSHDSKVVKETGGEFRDFVAANAMSAVDRKVTSTSSPPLVTPDFRSMSARQPWKVQESAPKHEFDEGKAYASQHATPPTTFTFNKSAGDRTYNRHEAVQQPMSVSAAYDIRTAEKYMWSSLATPDFKRQLANEEAARVNRAKAEMCKTRIKDAVRVSTKRPVRSASRAQPGRRVQPTNTPDLSRASGRAFSRTTVGNTRAGTADLTYNLPPDLIGSNTVFSHTPPTPSFNKMPGRKML</sequence>
<gene>
    <name evidence="2" type="ORF">J8273_3507</name>
</gene>
<protein>
    <submittedName>
        <fullName evidence="2">Uncharacterized protein</fullName>
    </submittedName>
</protein>
<feature type="region of interest" description="Disordered" evidence="1">
    <location>
        <begin position="424"/>
        <end position="444"/>
    </location>
</feature>
<evidence type="ECO:0000313" key="3">
    <source>
        <dbReference type="Proteomes" id="UP000717585"/>
    </source>
</evidence>
<feature type="compositionally biased region" description="Polar residues" evidence="1">
    <location>
        <begin position="397"/>
        <end position="406"/>
    </location>
</feature>
<reference evidence="2" key="1">
    <citation type="submission" date="2021-05" db="EMBL/GenBank/DDBJ databases">
        <title>A free-living protist that lacks canonical eukaryotic 1 DNA replication and segregation systems.</title>
        <authorList>
            <person name="Salas-Leiva D.E."/>
            <person name="Tromer E.C."/>
            <person name="Curtis B.A."/>
            <person name="Jerlstrom-Hultqvist J."/>
            <person name="Kolisko M."/>
            <person name="Yi Z."/>
            <person name="Salas-Leiva J.S."/>
            <person name="Gallot-Lavallee L."/>
            <person name="Kops G.J.P.L."/>
            <person name="Archibald J.M."/>
            <person name="Simpson A.G.B."/>
            <person name="Roger A.J."/>
        </authorList>
    </citation>
    <scope>NUCLEOTIDE SEQUENCE</scope>
    <source>
        <strain evidence="2">BICM</strain>
    </source>
</reference>
<accession>A0A8J6E1R1</accession>
<dbReference type="AlphaFoldDB" id="A0A8J6E1R1"/>
<dbReference type="EMBL" id="JAHDYR010000025">
    <property type="protein sequence ID" value="KAG9393371.1"/>
    <property type="molecule type" value="Genomic_DNA"/>
</dbReference>
<evidence type="ECO:0000313" key="2">
    <source>
        <dbReference type="EMBL" id="KAG9393371.1"/>
    </source>
</evidence>
<dbReference type="Proteomes" id="UP000717585">
    <property type="component" value="Unassembled WGS sequence"/>
</dbReference>
<comment type="caution">
    <text evidence="2">The sequence shown here is derived from an EMBL/GenBank/DDBJ whole genome shotgun (WGS) entry which is preliminary data.</text>
</comment>
<evidence type="ECO:0000256" key="1">
    <source>
        <dbReference type="SAM" id="MobiDB-lite"/>
    </source>
</evidence>